<dbReference type="STRING" id="1095630.A0A2J6TVE1"/>
<feature type="compositionally biased region" description="Polar residues" evidence="1">
    <location>
        <begin position="212"/>
        <end position="230"/>
    </location>
</feature>
<evidence type="ECO:0000313" key="4">
    <source>
        <dbReference type="Proteomes" id="UP000235371"/>
    </source>
</evidence>
<dbReference type="InParanoid" id="A0A2J6TVE1"/>
<dbReference type="InterPro" id="IPR046497">
    <property type="entry name" value="DUF6590"/>
</dbReference>
<organism evidence="3 4">
    <name type="scientific">Hyaloscypha bicolor E</name>
    <dbReference type="NCBI Taxonomy" id="1095630"/>
    <lineage>
        <taxon>Eukaryota</taxon>
        <taxon>Fungi</taxon>
        <taxon>Dikarya</taxon>
        <taxon>Ascomycota</taxon>
        <taxon>Pezizomycotina</taxon>
        <taxon>Leotiomycetes</taxon>
        <taxon>Helotiales</taxon>
        <taxon>Hyaloscyphaceae</taxon>
        <taxon>Hyaloscypha</taxon>
        <taxon>Hyaloscypha bicolor</taxon>
    </lineage>
</organism>
<feature type="domain" description="DUF6590" evidence="2">
    <location>
        <begin position="22"/>
        <end position="165"/>
    </location>
</feature>
<dbReference type="GeneID" id="36579957"/>
<dbReference type="Proteomes" id="UP000235371">
    <property type="component" value="Unassembled WGS sequence"/>
</dbReference>
<reference evidence="3 4" key="1">
    <citation type="submission" date="2016-04" db="EMBL/GenBank/DDBJ databases">
        <title>A degradative enzymes factory behind the ericoid mycorrhizal symbiosis.</title>
        <authorList>
            <consortium name="DOE Joint Genome Institute"/>
            <person name="Martino E."/>
            <person name="Morin E."/>
            <person name="Grelet G."/>
            <person name="Kuo A."/>
            <person name="Kohler A."/>
            <person name="Daghino S."/>
            <person name="Barry K."/>
            <person name="Choi C."/>
            <person name="Cichocki N."/>
            <person name="Clum A."/>
            <person name="Copeland A."/>
            <person name="Hainaut M."/>
            <person name="Haridas S."/>
            <person name="Labutti K."/>
            <person name="Lindquist E."/>
            <person name="Lipzen A."/>
            <person name="Khouja H.-R."/>
            <person name="Murat C."/>
            <person name="Ohm R."/>
            <person name="Olson A."/>
            <person name="Spatafora J."/>
            <person name="Veneault-Fourrey C."/>
            <person name="Henrissat B."/>
            <person name="Grigoriev I."/>
            <person name="Martin F."/>
            <person name="Perotto S."/>
        </authorList>
    </citation>
    <scope>NUCLEOTIDE SEQUENCE [LARGE SCALE GENOMIC DNA]</scope>
    <source>
        <strain evidence="3 4">E</strain>
    </source>
</reference>
<evidence type="ECO:0000259" key="2">
    <source>
        <dbReference type="Pfam" id="PF20233"/>
    </source>
</evidence>
<keyword evidence="4" id="KW-1185">Reference proteome</keyword>
<protein>
    <recommendedName>
        <fullName evidence="2">DUF6590 domain-containing protein</fullName>
    </recommendedName>
</protein>
<proteinExistence type="predicted"/>
<accession>A0A2J6TVE1</accession>
<gene>
    <name evidence="3" type="ORF">K444DRAFT_3208</name>
</gene>
<evidence type="ECO:0000313" key="3">
    <source>
        <dbReference type="EMBL" id="PMD66980.1"/>
    </source>
</evidence>
<name>A0A2J6TVE1_9HELO</name>
<dbReference type="EMBL" id="KZ613740">
    <property type="protein sequence ID" value="PMD66980.1"/>
    <property type="molecule type" value="Genomic_DNA"/>
</dbReference>
<dbReference type="OrthoDB" id="2687452at2759"/>
<feature type="region of interest" description="Disordered" evidence="1">
    <location>
        <begin position="200"/>
        <end position="249"/>
    </location>
</feature>
<evidence type="ECO:0000256" key="1">
    <source>
        <dbReference type="SAM" id="MobiDB-lite"/>
    </source>
</evidence>
<dbReference type="RefSeq" id="XP_024743884.1">
    <property type="nucleotide sequence ID" value="XM_024871875.1"/>
</dbReference>
<dbReference type="Pfam" id="PF20233">
    <property type="entry name" value="DUF6590"/>
    <property type="match status" value="1"/>
</dbReference>
<sequence length="385" mass="43267">MSSSNTNSTFLPAYQRVQRPHKFFKPGRCFSTVWIEARGPSMQVGDKHVTKVDYDQYAYAKPSRFISVRNQKGFCVALRIHTFGGRGEEKYHARPAHLFHVRSADVGADVSQLEPNVISIKVEDLDVTFAAEKSIVLASKPYSIEHFLPVRNIGYVEKPSLAMLESALIESFIKDPRQRKPSLKSSATTTKKALACTKLVANEPPGPGQLADDSSPQSSGDNTEDQTPTVAANEPSEHPRSSQTVPVEGGNLGQESYICDWASCPRKSQSFYKIDHLRDHLRDYHLEDIPRNRRFGNESKRVAWLTSRQVDEEWWRCKGCLERVVNSENGWTCTKCRQPCERERVENRTQRYPCCYDEGGFPLTSRGSGIGVVGSESGSFTGRSR</sequence>
<dbReference type="AlphaFoldDB" id="A0A2J6TVE1"/>